<feature type="domain" description="T-SNARE coiled-coil homology" evidence="11">
    <location>
        <begin position="250"/>
        <end position="312"/>
    </location>
</feature>
<dbReference type="VEuPathDB" id="FungiDB:A1Q1_05861"/>
<dbReference type="OrthoDB" id="342981at2759"/>
<evidence type="ECO:0000313" key="13">
    <source>
        <dbReference type="Proteomes" id="UP000002748"/>
    </source>
</evidence>
<keyword evidence="3" id="KW-0813">Transport</keyword>
<dbReference type="EMBL" id="ALBS01000322">
    <property type="protein sequence ID" value="EJT45712.1"/>
    <property type="molecule type" value="Genomic_DNA"/>
</dbReference>
<dbReference type="GO" id="GO:0015031">
    <property type="term" value="P:protein transport"/>
    <property type="evidence" value="ECO:0007669"/>
    <property type="project" value="UniProtKB-KW"/>
</dbReference>
<proteinExistence type="inferred from homology"/>
<keyword evidence="5" id="KW-0653">Protein transport</keyword>
<comment type="similarity">
    <text evidence="2">Belongs to the syntaxin family.</text>
</comment>
<evidence type="ECO:0000256" key="8">
    <source>
        <dbReference type="ARBA" id="ARBA00023136"/>
    </source>
</evidence>
<evidence type="ECO:0000256" key="5">
    <source>
        <dbReference type="ARBA" id="ARBA00022927"/>
    </source>
</evidence>
<protein>
    <recommendedName>
        <fullName evidence="11">t-SNARE coiled-coil homology domain-containing protein</fullName>
    </recommendedName>
</protein>
<dbReference type="AlphaFoldDB" id="J6ESJ1"/>
<evidence type="ECO:0000256" key="7">
    <source>
        <dbReference type="ARBA" id="ARBA00023054"/>
    </source>
</evidence>
<evidence type="ECO:0000256" key="1">
    <source>
        <dbReference type="ARBA" id="ARBA00004211"/>
    </source>
</evidence>
<evidence type="ECO:0000256" key="10">
    <source>
        <dbReference type="SAM" id="Phobius"/>
    </source>
</evidence>
<dbReference type="PANTHER" id="PTHR15959:SF0">
    <property type="entry name" value="SYNTAXIN-18"/>
    <property type="match status" value="1"/>
</dbReference>
<dbReference type="SUPFAM" id="SSF58038">
    <property type="entry name" value="SNARE fusion complex"/>
    <property type="match status" value="1"/>
</dbReference>
<dbReference type="GO" id="GO:0005783">
    <property type="term" value="C:endoplasmic reticulum"/>
    <property type="evidence" value="ECO:0007669"/>
    <property type="project" value="TreeGrafter"/>
</dbReference>
<dbReference type="KEGG" id="tasa:A1Q1_05861"/>
<dbReference type="GO" id="GO:0031201">
    <property type="term" value="C:SNARE complex"/>
    <property type="evidence" value="ECO:0007669"/>
    <property type="project" value="TreeGrafter"/>
</dbReference>
<evidence type="ECO:0000256" key="9">
    <source>
        <dbReference type="SAM" id="MobiDB-lite"/>
    </source>
</evidence>
<reference evidence="12 13" key="1">
    <citation type="journal article" date="2012" name="Eukaryot. Cell">
        <title>Draft genome sequence of CBS 2479, the standard type strain of Trichosporon asahii.</title>
        <authorList>
            <person name="Yang R.Y."/>
            <person name="Li H.T."/>
            <person name="Zhu H."/>
            <person name="Zhou G.P."/>
            <person name="Wang M."/>
            <person name="Wang L."/>
        </authorList>
    </citation>
    <scope>NUCLEOTIDE SEQUENCE [LARGE SCALE GENOMIC DNA]</scope>
    <source>
        <strain evidence="13">ATCC 90039 / CBS 2479 / JCM 2466 / KCTC 7840 / NCYC 2677 / UAMH 7654</strain>
    </source>
</reference>
<feature type="region of interest" description="Disordered" evidence="9">
    <location>
        <begin position="1"/>
        <end position="42"/>
    </location>
</feature>
<dbReference type="GO" id="GO:0006890">
    <property type="term" value="P:retrograde vesicle-mediated transport, Golgi to endoplasmic reticulum"/>
    <property type="evidence" value="ECO:0007669"/>
    <property type="project" value="TreeGrafter"/>
</dbReference>
<accession>J6ESJ1</accession>
<dbReference type="Gene3D" id="1.20.5.110">
    <property type="match status" value="1"/>
</dbReference>
<dbReference type="SMART" id="SM00397">
    <property type="entry name" value="t_SNARE"/>
    <property type="match status" value="1"/>
</dbReference>
<evidence type="ECO:0000256" key="2">
    <source>
        <dbReference type="ARBA" id="ARBA00009063"/>
    </source>
</evidence>
<dbReference type="InterPro" id="IPR000727">
    <property type="entry name" value="T_SNARE_dom"/>
</dbReference>
<dbReference type="Proteomes" id="UP000002748">
    <property type="component" value="Unassembled WGS sequence"/>
</dbReference>
<keyword evidence="8 10" id="KW-0472">Membrane</keyword>
<dbReference type="FunFam" id="1.20.5.110:FF:000069">
    <property type="entry name" value="Related to syntaxin 18"/>
    <property type="match status" value="1"/>
</dbReference>
<evidence type="ECO:0000256" key="6">
    <source>
        <dbReference type="ARBA" id="ARBA00022989"/>
    </source>
</evidence>
<evidence type="ECO:0000259" key="11">
    <source>
        <dbReference type="PROSITE" id="PS50192"/>
    </source>
</evidence>
<keyword evidence="4 10" id="KW-0812">Transmembrane</keyword>
<comment type="subcellular location">
    <subcellularLocation>
        <location evidence="1">Membrane</location>
        <topology evidence="1">Single-pass type IV membrane protein</topology>
    </subcellularLocation>
</comment>
<dbReference type="GeneID" id="25989373"/>
<feature type="transmembrane region" description="Helical" evidence="10">
    <location>
        <begin position="321"/>
        <end position="340"/>
    </location>
</feature>
<organism evidence="12 13">
    <name type="scientific">Trichosporon asahii var. asahii (strain ATCC 90039 / CBS 2479 / JCM 2466 / KCTC 7840 / NBRC 103889/ NCYC 2677 / UAMH 7654)</name>
    <name type="common">Yeast</name>
    <dbReference type="NCBI Taxonomy" id="1186058"/>
    <lineage>
        <taxon>Eukaryota</taxon>
        <taxon>Fungi</taxon>
        <taxon>Dikarya</taxon>
        <taxon>Basidiomycota</taxon>
        <taxon>Agaricomycotina</taxon>
        <taxon>Tremellomycetes</taxon>
        <taxon>Trichosporonales</taxon>
        <taxon>Trichosporonaceae</taxon>
        <taxon>Trichosporon</taxon>
    </lineage>
</organism>
<gene>
    <name evidence="12" type="ORF">A1Q1_05861</name>
</gene>
<evidence type="ECO:0000256" key="4">
    <source>
        <dbReference type="ARBA" id="ARBA00022692"/>
    </source>
</evidence>
<feature type="compositionally biased region" description="Polar residues" evidence="9">
    <location>
        <begin position="1"/>
        <end position="10"/>
    </location>
</feature>
<sequence length="341" mass="38767">MAFIDQTQDFRSLIAEGSKSGPSKTRPKPPRRQSEEEKKDSFLKEAYQIIRKPYLSTAEAPPLHRRRPGAAAGDDDTLKRWENTKYLSDRERDEIDVRAKMILRRCRERVGQLEQGEKARQERVIPQNKLYKFLPSLAPTEDDSGTVLLTAHRASVLWTLNSLLARLTTTTSDLQEERAKRRAERQKTLGGSAEREALLMEKGQPLGMGQHFPNIASMGTGIIPENEPRIEEQLSQAQLQEFESENSALLEHMQSQLDSVLSAEKSLVEISQMQAELVRHLTQQTEMVDLLYDQAVASVGQMGDANRELRKARENSGQSRLMLLVFLLGMSFALLFLNWYS</sequence>
<keyword evidence="7" id="KW-0175">Coiled coil</keyword>
<dbReference type="RefSeq" id="XP_014176545.1">
    <property type="nucleotide sequence ID" value="XM_014321070.1"/>
</dbReference>
<comment type="caution">
    <text evidence="12">The sequence shown here is derived from an EMBL/GenBank/DDBJ whole genome shotgun (WGS) entry which is preliminary data.</text>
</comment>
<dbReference type="PANTHER" id="PTHR15959">
    <property type="entry name" value="SYNTAXIN-18"/>
    <property type="match status" value="1"/>
</dbReference>
<feature type="compositionally biased region" description="Basic and acidic residues" evidence="9">
    <location>
        <begin position="32"/>
        <end position="42"/>
    </location>
</feature>
<name>J6ESJ1_TRIAS</name>
<evidence type="ECO:0000256" key="3">
    <source>
        <dbReference type="ARBA" id="ARBA00022448"/>
    </source>
</evidence>
<keyword evidence="6 10" id="KW-1133">Transmembrane helix</keyword>
<evidence type="ECO:0000313" key="12">
    <source>
        <dbReference type="EMBL" id="EJT45712.1"/>
    </source>
</evidence>
<dbReference type="PROSITE" id="PS50192">
    <property type="entry name" value="T_SNARE"/>
    <property type="match status" value="1"/>
</dbReference>
<dbReference type="HOGENOM" id="CLU_038403_0_0_1"/>